<dbReference type="RefSeq" id="WP_256651100.1">
    <property type="nucleotide sequence ID" value="NZ_JANIAA010000009.1"/>
</dbReference>
<protein>
    <submittedName>
        <fullName evidence="2">Uncharacterized protein</fullName>
    </submittedName>
</protein>
<reference evidence="2 3" key="1">
    <citation type="submission" date="2022-07" db="EMBL/GenBank/DDBJ databases">
        <authorList>
            <person name="Phongsopitanun W."/>
            <person name="Tanasupawat S."/>
        </authorList>
    </citation>
    <scope>NUCLEOTIDE SEQUENCE [LARGE SCALE GENOMIC DNA]</scope>
    <source>
        <strain evidence="2 3">RCU-064</strain>
    </source>
</reference>
<evidence type="ECO:0000313" key="3">
    <source>
        <dbReference type="Proteomes" id="UP001204746"/>
    </source>
</evidence>
<accession>A0ABT1UZ33</accession>
<keyword evidence="3" id="KW-1185">Reference proteome</keyword>
<dbReference type="EMBL" id="JANIAA010000009">
    <property type="protein sequence ID" value="MCQ8190063.1"/>
    <property type="molecule type" value="Genomic_DNA"/>
</dbReference>
<sequence>MAPPGVAQDPLPRRCPTLFTGFDGVEGQGEAEIPRRAMAQVSAAGTGRAEAGCLRLGAGLARCPYDGQRATEALETQVREPAGRDGPVRSPRRAWGRAFGLRALARTAARGDGEDGIVRDRLVAVADPRGEVLGALPLVDPEGRADERAVRALDHAATSLGLEPAHLREPAEVELRLRRELVDDLLSGADDTSLLALHADTAALVAQGTPGERSPHSALSRALGTGSGAIGVGASCDTPSERGAAGHP</sequence>
<name>A0ABT1UZ33_9ACTN</name>
<organism evidence="2 3">
    <name type="scientific">Streptomyces rugosispiralis</name>
    <dbReference type="NCBI Taxonomy" id="2967341"/>
    <lineage>
        <taxon>Bacteria</taxon>
        <taxon>Bacillati</taxon>
        <taxon>Actinomycetota</taxon>
        <taxon>Actinomycetes</taxon>
        <taxon>Kitasatosporales</taxon>
        <taxon>Streptomycetaceae</taxon>
        <taxon>Streptomyces</taxon>
    </lineage>
</organism>
<gene>
    <name evidence="2" type="ORF">NP777_17660</name>
</gene>
<comment type="caution">
    <text evidence="2">The sequence shown here is derived from an EMBL/GenBank/DDBJ whole genome shotgun (WGS) entry which is preliminary data.</text>
</comment>
<feature type="region of interest" description="Disordered" evidence="1">
    <location>
        <begin position="229"/>
        <end position="248"/>
    </location>
</feature>
<evidence type="ECO:0000256" key="1">
    <source>
        <dbReference type="SAM" id="MobiDB-lite"/>
    </source>
</evidence>
<evidence type="ECO:0000313" key="2">
    <source>
        <dbReference type="EMBL" id="MCQ8190063.1"/>
    </source>
</evidence>
<proteinExistence type="predicted"/>
<dbReference type="Proteomes" id="UP001204746">
    <property type="component" value="Unassembled WGS sequence"/>
</dbReference>